<dbReference type="EMBL" id="LR778301">
    <property type="protein sequence ID" value="CAB1368312.1"/>
    <property type="molecule type" value="Genomic_DNA"/>
</dbReference>
<dbReference type="InterPro" id="IPR036188">
    <property type="entry name" value="FAD/NAD-bd_sf"/>
</dbReference>
<dbReference type="EC" id="1.3.99.4" evidence="6"/>
<gene>
    <name evidence="6" type="ORF">DENOEST_1147</name>
</gene>
<dbReference type="Gene3D" id="3.50.50.60">
    <property type="entry name" value="FAD/NAD(P)-binding domain"/>
    <property type="match status" value="2"/>
</dbReference>
<proteinExistence type="predicted"/>
<dbReference type="PANTHER" id="PTHR43400:SF10">
    <property type="entry name" value="3-OXOSTEROID 1-DEHYDROGENASE"/>
    <property type="match status" value="1"/>
</dbReference>
<comment type="cofactor">
    <cofactor evidence="1">
        <name>FAD</name>
        <dbReference type="ChEBI" id="CHEBI:57692"/>
    </cofactor>
</comment>
<dbReference type="InterPro" id="IPR027477">
    <property type="entry name" value="Succ_DH/fumarate_Rdtase_cat_sf"/>
</dbReference>
<keyword evidence="3" id="KW-0274">FAD</keyword>
<evidence type="ECO:0000256" key="2">
    <source>
        <dbReference type="ARBA" id="ARBA00022630"/>
    </source>
</evidence>
<dbReference type="RefSeq" id="WP_145772137.1">
    <property type="nucleotide sequence ID" value="NZ_LR778301.1"/>
</dbReference>
<feature type="domain" description="FAD-dependent oxidoreductase 2 FAD-binding" evidence="5">
    <location>
        <begin position="8"/>
        <end position="542"/>
    </location>
</feature>
<dbReference type="Proteomes" id="UP000515733">
    <property type="component" value="Chromosome"/>
</dbReference>
<dbReference type="PANTHER" id="PTHR43400">
    <property type="entry name" value="FUMARATE REDUCTASE"/>
    <property type="match status" value="1"/>
</dbReference>
<dbReference type="InterPro" id="IPR003953">
    <property type="entry name" value="FAD-dep_OxRdtase_2_FAD-bd"/>
</dbReference>
<protein>
    <submittedName>
        <fullName evidence="6">3-oxosteroid 1-dehydrogenase</fullName>
        <ecNumber evidence="6">1.3.99.4</ecNumber>
    </submittedName>
</protein>
<accession>A0A6S6XZI2</accession>
<evidence type="ECO:0000313" key="6">
    <source>
        <dbReference type="EMBL" id="CAB1368312.1"/>
    </source>
</evidence>
<dbReference type="Pfam" id="PF00890">
    <property type="entry name" value="FAD_binding_2"/>
    <property type="match status" value="1"/>
</dbReference>
<keyword evidence="4 6" id="KW-0560">Oxidoreductase</keyword>
<evidence type="ECO:0000256" key="3">
    <source>
        <dbReference type="ARBA" id="ARBA00022827"/>
    </source>
</evidence>
<dbReference type="PRINTS" id="PR00411">
    <property type="entry name" value="PNDRDTASEI"/>
</dbReference>
<dbReference type="OrthoDB" id="9813348at2"/>
<evidence type="ECO:0000256" key="4">
    <source>
        <dbReference type="ARBA" id="ARBA00023002"/>
    </source>
</evidence>
<name>A0A6S6XZI2_9PROT</name>
<dbReference type="InterPro" id="IPR050315">
    <property type="entry name" value="FAD-oxidoreductase_2"/>
</dbReference>
<dbReference type="AlphaFoldDB" id="A0A6S6XZI2"/>
<organism evidence="6 7">
    <name type="scientific">Denitratisoma oestradiolicum</name>
    <dbReference type="NCBI Taxonomy" id="311182"/>
    <lineage>
        <taxon>Bacteria</taxon>
        <taxon>Pseudomonadati</taxon>
        <taxon>Pseudomonadota</taxon>
        <taxon>Betaproteobacteria</taxon>
        <taxon>Nitrosomonadales</taxon>
        <taxon>Sterolibacteriaceae</taxon>
        <taxon>Denitratisoma</taxon>
    </lineage>
</organism>
<evidence type="ECO:0000259" key="5">
    <source>
        <dbReference type="Pfam" id="PF00890"/>
    </source>
</evidence>
<dbReference type="GO" id="GO:0008202">
    <property type="term" value="P:steroid metabolic process"/>
    <property type="evidence" value="ECO:0007669"/>
    <property type="project" value="UniProtKB-ARBA"/>
</dbReference>
<dbReference type="GO" id="GO:0047571">
    <property type="term" value="F:3-oxosteroid 1-dehydrogenase activity"/>
    <property type="evidence" value="ECO:0007669"/>
    <property type="project" value="UniProtKB-EC"/>
</dbReference>
<reference evidence="6 7" key="1">
    <citation type="submission" date="2020-03" db="EMBL/GenBank/DDBJ databases">
        <authorList>
            <consortium name="Genoscope - CEA"/>
            <person name="William W."/>
        </authorList>
    </citation>
    <scope>NUCLEOTIDE SEQUENCE [LARGE SCALE GENOMIC DNA]</scope>
    <source>
        <strain evidence="7">DSM 16959</strain>
    </source>
</reference>
<dbReference type="KEGG" id="doe:DENOEST_1147"/>
<evidence type="ECO:0000313" key="7">
    <source>
        <dbReference type="Proteomes" id="UP000515733"/>
    </source>
</evidence>
<sequence length="559" mass="60823">MSESYEYDVIVVGTGGGALLSALRAHDLGMKVLAIEKSDQYGGTSATSGGALWIPLNGEAPDSYESAFTYMKAAASGTTTDIKIRAYLDSAKDMIRYLNEKTALRYRVNADYADYYQDIPGAVDTGRAMEPDPFNGALLGEEIQNLRPTHPGATLMGIGMTIPESNIIATKAPGWLWTLLKIMLGYYLDLPWRFKTKRDRRLCLGNALIGGLRHAMLERNIPLWLNCPLESLIHEDGRITGIIARRKGSPVTLRARRGVILAAGGFERNQAMRDQYHTQPSRQEWSCTPKNLNTGDTIRAAEAIGAKLENMQMIWGTPTVRSPKALQQGQQAIFAERGFGGSIAVNKQGRRFVNETISYDRFVEAMYADHAKTGGCIPAWIILDAKYRKNCPLGPLLPASVLPDSKIPKEWFGDFLFKDDTLEGLARQIGVNSAGLMESVQKNNAYASTGVDLDFQRGESAHDRYWTIKGTSPNPCLVTIDQAPYYAVRVDPGDTGTKGGPAVTEDAQALDQSGTPIPGLYCIGNNAAAPLGRVYGGAGGTLGPAMVFGYRAVSHLEKT</sequence>
<evidence type="ECO:0000256" key="1">
    <source>
        <dbReference type="ARBA" id="ARBA00001974"/>
    </source>
</evidence>
<keyword evidence="2" id="KW-0285">Flavoprotein</keyword>
<dbReference type="SUPFAM" id="SSF51905">
    <property type="entry name" value="FAD/NAD(P)-binding domain"/>
    <property type="match status" value="1"/>
</dbReference>
<dbReference type="SUPFAM" id="SSF56425">
    <property type="entry name" value="Succinate dehydrogenase/fumarate reductase flavoprotein, catalytic domain"/>
    <property type="match status" value="1"/>
</dbReference>
<keyword evidence="7" id="KW-1185">Reference proteome</keyword>